<comment type="caution">
    <text evidence="1">The sequence shown here is derived from an EMBL/GenBank/DDBJ whole genome shotgun (WGS) entry which is preliminary data.</text>
</comment>
<name>A0A9W8HQB5_9FUNG</name>
<proteinExistence type="predicted"/>
<organism evidence="1 2">
    <name type="scientific">Coemansia javaensis</name>
    <dbReference type="NCBI Taxonomy" id="2761396"/>
    <lineage>
        <taxon>Eukaryota</taxon>
        <taxon>Fungi</taxon>
        <taxon>Fungi incertae sedis</taxon>
        <taxon>Zoopagomycota</taxon>
        <taxon>Kickxellomycotina</taxon>
        <taxon>Kickxellomycetes</taxon>
        <taxon>Kickxellales</taxon>
        <taxon>Kickxellaceae</taxon>
        <taxon>Coemansia</taxon>
    </lineage>
</organism>
<sequence length="108" mass="11543">MAAGTWMHDSAIMTLPKEIRFQIKDATNDLTHFAHAAEFLFEGDPAPLGDDDGQLAVVVDMSPDGTRPVGVRSLTSSLMVSGFEWKPEAADGDPAAALMVDGVSLQKR</sequence>
<keyword evidence="2" id="KW-1185">Reference proteome</keyword>
<evidence type="ECO:0000313" key="1">
    <source>
        <dbReference type="EMBL" id="KAJ2785993.1"/>
    </source>
</evidence>
<dbReference type="Proteomes" id="UP001140217">
    <property type="component" value="Unassembled WGS sequence"/>
</dbReference>
<dbReference type="OrthoDB" id="5542435at2759"/>
<reference evidence="1" key="1">
    <citation type="submission" date="2022-07" db="EMBL/GenBank/DDBJ databases">
        <title>Phylogenomic reconstructions and comparative analyses of Kickxellomycotina fungi.</title>
        <authorList>
            <person name="Reynolds N.K."/>
            <person name="Stajich J.E."/>
            <person name="Barry K."/>
            <person name="Grigoriev I.V."/>
            <person name="Crous P."/>
            <person name="Smith M.E."/>
        </authorList>
    </citation>
    <scope>NUCLEOTIDE SEQUENCE</scope>
    <source>
        <strain evidence="1">NBRC 105414</strain>
    </source>
</reference>
<dbReference type="EMBL" id="JANBUL010000005">
    <property type="protein sequence ID" value="KAJ2785993.1"/>
    <property type="molecule type" value="Genomic_DNA"/>
</dbReference>
<accession>A0A9W8HQB5</accession>
<dbReference type="AlphaFoldDB" id="A0A9W8HQB5"/>
<protein>
    <submittedName>
        <fullName evidence="1">Uncharacterized protein</fullName>
    </submittedName>
</protein>
<evidence type="ECO:0000313" key="2">
    <source>
        <dbReference type="Proteomes" id="UP001140217"/>
    </source>
</evidence>
<gene>
    <name evidence="1" type="ORF">H4R18_000208</name>
</gene>